<comment type="cofactor">
    <cofactor evidence="1">
        <name>Mg(2+)</name>
        <dbReference type="ChEBI" id="CHEBI:18420"/>
    </cofactor>
</comment>
<keyword evidence="3" id="KW-0479">Metal-binding</keyword>
<dbReference type="GO" id="GO:0006310">
    <property type="term" value="P:DNA recombination"/>
    <property type="evidence" value="ECO:0007669"/>
    <property type="project" value="InterPro"/>
</dbReference>
<dbReference type="FunFam" id="3.40.50.300:FF:001389">
    <property type="entry name" value="ATP-dependent DNA helicase RecQ"/>
    <property type="match status" value="1"/>
</dbReference>
<dbReference type="GO" id="GO:0043138">
    <property type="term" value="F:3'-5' DNA helicase activity"/>
    <property type="evidence" value="ECO:0007669"/>
    <property type="project" value="UniProtKB-EC"/>
</dbReference>
<keyword evidence="5" id="KW-0227">DNA damage</keyword>
<organism evidence="19 20">
    <name type="scientific">Parafannyhessea umbonata</name>
    <dbReference type="NCBI Taxonomy" id="604330"/>
    <lineage>
        <taxon>Bacteria</taxon>
        <taxon>Bacillati</taxon>
        <taxon>Actinomycetota</taxon>
        <taxon>Coriobacteriia</taxon>
        <taxon>Coriobacteriales</taxon>
        <taxon>Atopobiaceae</taxon>
        <taxon>Parafannyhessea</taxon>
    </lineage>
</organism>
<keyword evidence="4" id="KW-0547">Nucleotide-binding</keyword>
<evidence type="ECO:0000256" key="11">
    <source>
        <dbReference type="ARBA" id="ARBA00023235"/>
    </source>
</evidence>
<evidence type="ECO:0000256" key="14">
    <source>
        <dbReference type="ARBA" id="ARBA00044535"/>
    </source>
</evidence>
<evidence type="ECO:0000256" key="12">
    <source>
        <dbReference type="ARBA" id="ARBA00034617"/>
    </source>
</evidence>
<dbReference type="GO" id="GO:0003677">
    <property type="term" value="F:DNA binding"/>
    <property type="evidence" value="ECO:0007669"/>
    <property type="project" value="UniProtKB-KW"/>
</dbReference>
<dbReference type="GO" id="GO:0009378">
    <property type="term" value="F:four-way junction helicase activity"/>
    <property type="evidence" value="ECO:0007669"/>
    <property type="project" value="TreeGrafter"/>
</dbReference>
<feature type="domain" description="Helicase C-terminal" evidence="18">
    <location>
        <begin position="221"/>
        <end position="378"/>
    </location>
</feature>
<dbReference type="STRING" id="604330.SAMN04489857_1538"/>
<dbReference type="GO" id="GO:0043590">
    <property type="term" value="C:bacterial nucleoid"/>
    <property type="evidence" value="ECO:0007669"/>
    <property type="project" value="TreeGrafter"/>
</dbReference>
<accession>A0A1G6KVZ2</accession>
<dbReference type="CDD" id="cd17920">
    <property type="entry name" value="DEXHc_RecQ"/>
    <property type="match status" value="1"/>
</dbReference>
<dbReference type="EMBL" id="FMZL01000010">
    <property type="protein sequence ID" value="SDC35117.1"/>
    <property type="molecule type" value="Genomic_DNA"/>
</dbReference>
<evidence type="ECO:0000256" key="3">
    <source>
        <dbReference type="ARBA" id="ARBA00022723"/>
    </source>
</evidence>
<dbReference type="AlphaFoldDB" id="A0A1G6KVZ2"/>
<dbReference type="SUPFAM" id="SSF52540">
    <property type="entry name" value="P-loop containing nucleoside triphosphate hydrolases"/>
    <property type="match status" value="1"/>
</dbReference>
<dbReference type="SMART" id="SM00487">
    <property type="entry name" value="DEXDc"/>
    <property type="match status" value="1"/>
</dbReference>
<evidence type="ECO:0000256" key="15">
    <source>
        <dbReference type="ARBA" id="ARBA00044550"/>
    </source>
</evidence>
<comment type="similarity">
    <text evidence="2">Belongs to the helicase family. RecQ subfamily.</text>
</comment>
<keyword evidence="6" id="KW-0378">Hydrolase</keyword>
<evidence type="ECO:0000256" key="2">
    <source>
        <dbReference type="ARBA" id="ARBA00005446"/>
    </source>
</evidence>
<evidence type="ECO:0000313" key="19">
    <source>
        <dbReference type="EMBL" id="SDC35117.1"/>
    </source>
</evidence>
<comment type="catalytic activity">
    <reaction evidence="12">
        <text>Couples ATP hydrolysis with the unwinding of duplex DNA by translocating in the 3'-5' direction.</text>
        <dbReference type="EC" id="5.6.2.4"/>
    </reaction>
</comment>
<dbReference type="GO" id="GO:0005524">
    <property type="term" value="F:ATP binding"/>
    <property type="evidence" value="ECO:0007669"/>
    <property type="project" value="UniProtKB-KW"/>
</dbReference>
<evidence type="ECO:0000256" key="1">
    <source>
        <dbReference type="ARBA" id="ARBA00001946"/>
    </source>
</evidence>
<evidence type="ECO:0000256" key="13">
    <source>
        <dbReference type="ARBA" id="ARBA00034808"/>
    </source>
</evidence>
<dbReference type="GO" id="GO:0005737">
    <property type="term" value="C:cytoplasm"/>
    <property type="evidence" value="ECO:0007669"/>
    <property type="project" value="TreeGrafter"/>
</dbReference>
<evidence type="ECO:0000259" key="18">
    <source>
        <dbReference type="PROSITE" id="PS51194"/>
    </source>
</evidence>
<dbReference type="SMART" id="SM00490">
    <property type="entry name" value="HELICc"/>
    <property type="match status" value="1"/>
</dbReference>
<dbReference type="NCBIfam" id="TIGR00614">
    <property type="entry name" value="recQ_fam"/>
    <property type="match status" value="1"/>
</dbReference>
<evidence type="ECO:0000256" key="7">
    <source>
        <dbReference type="ARBA" id="ARBA00022806"/>
    </source>
</evidence>
<evidence type="ECO:0000256" key="8">
    <source>
        <dbReference type="ARBA" id="ARBA00022840"/>
    </source>
</evidence>
<dbReference type="PROSITE" id="PS50967">
    <property type="entry name" value="HRDC"/>
    <property type="match status" value="1"/>
</dbReference>
<dbReference type="PANTHER" id="PTHR13710:SF105">
    <property type="entry name" value="ATP-DEPENDENT DNA HELICASE Q1"/>
    <property type="match status" value="1"/>
</dbReference>
<dbReference type="Pfam" id="PF00270">
    <property type="entry name" value="DEAD"/>
    <property type="match status" value="1"/>
</dbReference>
<dbReference type="InterPro" id="IPR001650">
    <property type="entry name" value="Helicase_C-like"/>
</dbReference>
<keyword evidence="11" id="KW-0413">Isomerase</keyword>
<dbReference type="PROSITE" id="PS51192">
    <property type="entry name" value="HELICASE_ATP_BIND_1"/>
    <property type="match status" value="1"/>
</dbReference>
<evidence type="ECO:0000256" key="9">
    <source>
        <dbReference type="ARBA" id="ARBA00023125"/>
    </source>
</evidence>
<feature type="domain" description="Helicase ATP-binding" evidence="17">
    <location>
        <begin position="40"/>
        <end position="209"/>
    </location>
</feature>
<dbReference type="RefSeq" id="WP_256324504.1">
    <property type="nucleotide sequence ID" value="NZ_FMZL01000010.1"/>
</dbReference>
<name>A0A1G6KVZ2_9ACTN</name>
<evidence type="ECO:0000313" key="20">
    <source>
        <dbReference type="Proteomes" id="UP000198528"/>
    </source>
</evidence>
<evidence type="ECO:0000256" key="10">
    <source>
        <dbReference type="ARBA" id="ARBA00023204"/>
    </source>
</evidence>
<protein>
    <recommendedName>
        <fullName evidence="14">ATP-dependent DNA helicase RecQ</fullName>
        <ecNumber evidence="13">5.6.2.4</ecNumber>
    </recommendedName>
    <alternativeName>
        <fullName evidence="15">DNA 3'-5' helicase RecQ</fullName>
    </alternativeName>
</protein>
<keyword evidence="7 19" id="KW-0347">Helicase</keyword>
<dbReference type="Pfam" id="PF00570">
    <property type="entry name" value="HRDC"/>
    <property type="match status" value="1"/>
</dbReference>
<evidence type="ECO:0000259" key="16">
    <source>
        <dbReference type="PROSITE" id="PS50967"/>
    </source>
</evidence>
<dbReference type="GO" id="GO:0016787">
    <property type="term" value="F:hydrolase activity"/>
    <property type="evidence" value="ECO:0007669"/>
    <property type="project" value="UniProtKB-KW"/>
</dbReference>
<dbReference type="GO" id="GO:0006281">
    <property type="term" value="P:DNA repair"/>
    <property type="evidence" value="ECO:0007669"/>
    <property type="project" value="UniProtKB-KW"/>
</dbReference>
<dbReference type="InterPro" id="IPR010997">
    <property type="entry name" value="HRDC-like_sf"/>
</dbReference>
<dbReference type="PROSITE" id="PS51194">
    <property type="entry name" value="HELICASE_CTER"/>
    <property type="match status" value="1"/>
</dbReference>
<feature type="domain" description="HRDC" evidence="16">
    <location>
        <begin position="477"/>
        <end position="550"/>
    </location>
</feature>
<dbReference type="InterPro" id="IPR002121">
    <property type="entry name" value="HRDC_dom"/>
</dbReference>
<dbReference type="Gene3D" id="3.40.50.300">
    <property type="entry name" value="P-loop containing nucleotide triphosphate hydrolases"/>
    <property type="match status" value="2"/>
</dbReference>
<dbReference type="SUPFAM" id="SSF47819">
    <property type="entry name" value="HRDC-like"/>
    <property type="match status" value="1"/>
</dbReference>
<dbReference type="InterPro" id="IPR014001">
    <property type="entry name" value="Helicase_ATP-bd"/>
</dbReference>
<reference evidence="20" key="1">
    <citation type="submission" date="2016-10" db="EMBL/GenBank/DDBJ databases">
        <authorList>
            <person name="Varghese N."/>
            <person name="Submissions S."/>
        </authorList>
    </citation>
    <scope>NUCLEOTIDE SEQUENCE [LARGE SCALE GENOMIC DNA]</scope>
    <source>
        <strain evidence="20">DSM 22619</strain>
    </source>
</reference>
<dbReference type="SMART" id="SM00341">
    <property type="entry name" value="HRDC"/>
    <property type="match status" value="1"/>
</dbReference>
<dbReference type="EC" id="5.6.2.4" evidence="13"/>
<gene>
    <name evidence="19" type="ORF">SAMN04487824_11047</name>
</gene>
<evidence type="ECO:0000256" key="5">
    <source>
        <dbReference type="ARBA" id="ARBA00022763"/>
    </source>
</evidence>
<dbReference type="InterPro" id="IPR044876">
    <property type="entry name" value="HRDC_dom_sf"/>
</dbReference>
<keyword evidence="8" id="KW-0067">ATP-binding</keyword>
<dbReference type="Gene3D" id="1.10.150.80">
    <property type="entry name" value="HRDC domain"/>
    <property type="match status" value="1"/>
</dbReference>
<proteinExistence type="inferred from homology"/>
<dbReference type="GO" id="GO:0046872">
    <property type="term" value="F:metal ion binding"/>
    <property type="evidence" value="ECO:0007669"/>
    <property type="project" value="UniProtKB-KW"/>
</dbReference>
<dbReference type="InterPro" id="IPR032284">
    <property type="entry name" value="RecQ_Zn-bd"/>
</dbReference>
<dbReference type="PANTHER" id="PTHR13710">
    <property type="entry name" value="DNA HELICASE RECQ FAMILY MEMBER"/>
    <property type="match status" value="1"/>
</dbReference>
<evidence type="ECO:0000256" key="6">
    <source>
        <dbReference type="ARBA" id="ARBA00022801"/>
    </source>
</evidence>
<keyword evidence="9" id="KW-0238">DNA-binding</keyword>
<keyword evidence="10" id="KW-0234">DNA repair</keyword>
<dbReference type="Proteomes" id="UP000198528">
    <property type="component" value="Unassembled WGS sequence"/>
</dbReference>
<dbReference type="Pfam" id="PF00271">
    <property type="entry name" value="Helicase_C"/>
    <property type="match status" value="1"/>
</dbReference>
<dbReference type="FunFam" id="1.10.150.80:FF:000002">
    <property type="entry name" value="ATP-dependent DNA helicase RecQ"/>
    <property type="match status" value="1"/>
</dbReference>
<dbReference type="InterPro" id="IPR027417">
    <property type="entry name" value="P-loop_NTPase"/>
</dbReference>
<dbReference type="InterPro" id="IPR004589">
    <property type="entry name" value="DNA_helicase_ATP-dep_RecQ"/>
</dbReference>
<sequence>MASRQDPPLKFDAPTMADAEAALARHFGYASFRPGQAEVIRAVLAGKDALAVMPTGAGKSVCYQVPAALMRGLTIVVSPLISLMGDQVRGLREAGIRGSYLNSSLTPRQQAVVMARALDGWYDLMYVAPERLADPAFRAFAAQARVPLLAVDEAHCVSQWGQDFRPAYTGIADFVASLPVRPPVVALTATATERVRRDVVSLIGLKDPQVTVTGFDRPNLSFASFELKPRERTRWVCAYAAAHPDESGIVYATTRKRVDELAQALRDAGVAAVSYHAGYEADAREEAQRRFVMDDARVMVATNAFGMGIDKSNVRFVVNCGLPLSLEEYYQEAGRAGRDGEPAECYLLWSRGDIRTCRFLIDRDDLPESTPAAERQRLERSRRTLLNHMIDYAQSATCLRRRILAYFGQDVSALSDNCGSCSVCTGATPERYLAPARASHAFGHAAFDDELDAAGDARPRSRRRAAAREEALDYVATEGDEELFQRLRALRKRLAGEKGVPPYVIFSDATLRAMVRRKPRDREALLQVPGVGTTKLERYGDAFLEELARG</sequence>
<dbReference type="InterPro" id="IPR011545">
    <property type="entry name" value="DEAD/DEAH_box_helicase_dom"/>
</dbReference>
<keyword evidence="20" id="KW-1185">Reference proteome</keyword>
<dbReference type="GO" id="GO:0030894">
    <property type="term" value="C:replisome"/>
    <property type="evidence" value="ECO:0007669"/>
    <property type="project" value="TreeGrafter"/>
</dbReference>
<evidence type="ECO:0000259" key="17">
    <source>
        <dbReference type="PROSITE" id="PS51192"/>
    </source>
</evidence>
<evidence type="ECO:0000256" key="4">
    <source>
        <dbReference type="ARBA" id="ARBA00022741"/>
    </source>
</evidence>
<dbReference type="Pfam" id="PF16124">
    <property type="entry name" value="RecQ_Zn_bind"/>
    <property type="match status" value="1"/>
</dbReference>